<evidence type="ECO:0000313" key="3">
    <source>
        <dbReference type="Proteomes" id="UP000234681"/>
    </source>
</evidence>
<feature type="compositionally biased region" description="Low complexity" evidence="1">
    <location>
        <begin position="20"/>
        <end position="30"/>
    </location>
</feature>
<evidence type="ECO:0000256" key="1">
    <source>
        <dbReference type="SAM" id="MobiDB-lite"/>
    </source>
</evidence>
<reference evidence="2 3" key="1">
    <citation type="submission" date="2005-09" db="EMBL/GenBank/DDBJ databases">
        <authorList>
            <person name="Mural R.J."/>
            <person name="Li P.W."/>
            <person name="Adams M.D."/>
            <person name="Amanatides P.G."/>
            <person name="Baden-Tillson H."/>
            <person name="Barnstead M."/>
            <person name="Chin S.H."/>
            <person name="Dew I."/>
            <person name="Evans C.A."/>
            <person name="Ferriera S."/>
            <person name="Flanigan M."/>
            <person name="Fosler C."/>
            <person name="Glodek A."/>
            <person name="Gu Z."/>
            <person name="Holt R.A."/>
            <person name="Jennings D."/>
            <person name="Kraft C.L."/>
            <person name="Lu F."/>
            <person name="Nguyen T."/>
            <person name="Nusskern D.R."/>
            <person name="Pfannkoch C.M."/>
            <person name="Sitter C."/>
            <person name="Sutton G.G."/>
            <person name="Venter J.C."/>
            <person name="Wang Z."/>
            <person name="Woodage T."/>
            <person name="Zheng X.H."/>
            <person name="Zhong F."/>
        </authorList>
    </citation>
    <scope>NUCLEOTIDE SEQUENCE [LARGE SCALE GENOMIC DNA]</scope>
    <source>
        <strain>BN</strain>
        <strain evidence="3">Sprague-Dawley</strain>
    </source>
</reference>
<name>A6KIJ9_RAT</name>
<proteinExistence type="predicted"/>
<feature type="region of interest" description="Disordered" evidence="1">
    <location>
        <begin position="1"/>
        <end position="115"/>
    </location>
</feature>
<organism evidence="2 3">
    <name type="scientific">Rattus norvegicus</name>
    <name type="common">Rat</name>
    <dbReference type="NCBI Taxonomy" id="10116"/>
    <lineage>
        <taxon>Eukaryota</taxon>
        <taxon>Metazoa</taxon>
        <taxon>Chordata</taxon>
        <taxon>Craniata</taxon>
        <taxon>Vertebrata</taxon>
        <taxon>Euteleostomi</taxon>
        <taxon>Mammalia</taxon>
        <taxon>Eutheria</taxon>
        <taxon>Euarchontoglires</taxon>
        <taxon>Glires</taxon>
        <taxon>Rodentia</taxon>
        <taxon>Myomorpha</taxon>
        <taxon>Muroidea</taxon>
        <taxon>Muridae</taxon>
        <taxon>Murinae</taxon>
        <taxon>Rattus</taxon>
    </lineage>
</organism>
<dbReference type="Proteomes" id="UP000234681">
    <property type="component" value="Chromosome 1"/>
</dbReference>
<gene>
    <name evidence="2" type="ORF">rCG_41166</name>
</gene>
<feature type="compositionally biased region" description="Basic residues" evidence="1">
    <location>
        <begin position="10"/>
        <end position="19"/>
    </location>
</feature>
<accession>A6KIJ9</accession>
<protein>
    <submittedName>
        <fullName evidence="2">RCG41166</fullName>
    </submittedName>
</protein>
<sequence>MSPSAGALRVARRRGRRAPRATTSAARAAAYDGPHLLRAPSHWILEEGGGRREEGGDQSLKDASKDPDAPAPETALGLEVVRGGESVPGNRPARGCVVQGEDWRGSSGWQGQSVL</sequence>
<evidence type="ECO:0000313" key="2">
    <source>
        <dbReference type="EMBL" id="EDL92880.1"/>
    </source>
</evidence>
<dbReference type="AlphaFoldDB" id="A6KIJ9"/>
<dbReference type="EMBL" id="CH474052">
    <property type="protein sequence ID" value="EDL92880.1"/>
    <property type="molecule type" value="Genomic_DNA"/>
</dbReference>
<feature type="compositionally biased region" description="Basic and acidic residues" evidence="1">
    <location>
        <begin position="44"/>
        <end position="68"/>
    </location>
</feature>